<dbReference type="AlphaFoldDB" id="A0A200QBY0"/>
<evidence type="ECO:0000313" key="2">
    <source>
        <dbReference type="EMBL" id="OVA07988.1"/>
    </source>
</evidence>
<protein>
    <submittedName>
        <fullName evidence="2">Uncharacterized protein</fullName>
    </submittedName>
</protein>
<evidence type="ECO:0000256" key="1">
    <source>
        <dbReference type="SAM" id="MobiDB-lite"/>
    </source>
</evidence>
<reference evidence="2 3" key="1">
    <citation type="journal article" date="2017" name="Mol. Plant">
        <title>The Genome of Medicinal Plant Macleaya cordata Provides New Insights into Benzylisoquinoline Alkaloids Metabolism.</title>
        <authorList>
            <person name="Liu X."/>
            <person name="Liu Y."/>
            <person name="Huang P."/>
            <person name="Ma Y."/>
            <person name="Qing Z."/>
            <person name="Tang Q."/>
            <person name="Cao H."/>
            <person name="Cheng P."/>
            <person name="Zheng Y."/>
            <person name="Yuan Z."/>
            <person name="Zhou Y."/>
            <person name="Liu J."/>
            <person name="Tang Z."/>
            <person name="Zhuo Y."/>
            <person name="Zhang Y."/>
            <person name="Yu L."/>
            <person name="Huang J."/>
            <person name="Yang P."/>
            <person name="Peng Q."/>
            <person name="Zhang J."/>
            <person name="Jiang W."/>
            <person name="Zhang Z."/>
            <person name="Lin K."/>
            <person name="Ro D.K."/>
            <person name="Chen X."/>
            <person name="Xiong X."/>
            <person name="Shang Y."/>
            <person name="Huang S."/>
            <person name="Zeng J."/>
        </authorList>
    </citation>
    <scope>NUCLEOTIDE SEQUENCE [LARGE SCALE GENOMIC DNA]</scope>
    <source>
        <strain evidence="3">cv. BLH2017</strain>
        <tissue evidence="2">Root</tissue>
    </source>
</reference>
<dbReference type="InParanoid" id="A0A200QBY0"/>
<comment type="caution">
    <text evidence="2">The sequence shown here is derived from an EMBL/GenBank/DDBJ whole genome shotgun (WGS) entry which is preliminary data.</text>
</comment>
<feature type="compositionally biased region" description="Polar residues" evidence="1">
    <location>
        <begin position="8"/>
        <end position="23"/>
    </location>
</feature>
<keyword evidence="3" id="KW-1185">Reference proteome</keyword>
<name>A0A200QBY0_MACCD</name>
<gene>
    <name evidence="2" type="ORF">BVC80_1433g39</name>
</gene>
<proteinExistence type="predicted"/>
<dbReference type="Proteomes" id="UP000195402">
    <property type="component" value="Unassembled WGS sequence"/>
</dbReference>
<sequence>MTEIIKSFSHQPSPNRLDSGANSSSFSATRIRWINNPAGGVIDPAKVIMIMEEKRRIREAEKAEKVMQLICWGCQM</sequence>
<evidence type="ECO:0000313" key="3">
    <source>
        <dbReference type="Proteomes" id="UP000195402"/>
    </source>
</evidence>
<feature type="region of interest" description="Disordered" evidence="1">
    <location>
        <begin position="1"/>
        <end position="23"/>
    </location>
</feature>
<organism evidence="2 3">
    <name type="scientific">Macleaya cordata</name>
    <name type="common">Five-seeded plume-poppy</name>
    <name type="synonym">Bocconia cordata</name>
    <dbReference type="NCBI Taxonomy" id="56857"/>
    <lineage>
        <taxon>Eukaryota</taxon>
        <taxon>Viridiplantae</taxon>
        <taxon>Streptophyta</taxon>
        <taxon>Embryophyta</taxon>
        <taxon>Tracheophyta</taxon>
        <taxon>Spermatophyta</taxon>
        <taxon>Magnoliopsida</taxon>
        <taxon>Ranunculales</taxon>
        <taxon>Papaveraceae</taxon>
        <taxon>Papaveroideae</taxon>
        <taxon>Macleaya</taxon>
    </lineage>
</organism>
<dbReference type="EMBL" id="MVGT01002390">
    <property type="protein sequence ID" value="OVA07988.1"/>
    <property type="molecule type" value="Genomic_DNA"/>
</dbReference>
<accession>A0A200QBY0</accession>